<dbReference type="Proteomes" id="UP000501991">
    <property type="component" value="Chromosome"/>
</dbReference>
<gene>
    <name evidence="3" type="ORF">G3580_08245</name>
</gene>
<dbReference type="PANTHER" id="PTHR40057">
    <property type="entry name" value="SLR1162 PROTEIN"/>
    <property type="match status" value="1"/>
</dbReference>
<organism evidence="3 4">
    <name type="scientific">Nitrogeniibacter mangrovi</name>
    <dbReference type="NCBI Taxonomy" id="2016596"/>
    <lineage>
        <taxon>Bacteria</taxon>
        <taxon>Pseudomonadati</taxon>
        <taxon>Pseudomonadota</taxon>
        <taxon>Betaproteobacteria</taxon>
        <taxon>Rhodocyclales</taxon>
        <taxon>Zoogloeaceae</taxon>
        <taxon>Nitrogeniibacter</taxon>
    </lineage>
</organism>
<keyword evidence="1" id="KW-1133">Transmembrane helix</keyword>
<evidence type="ECO:0000313" key="3">
    <source>
        <dbReference type="EMBL" id="QID17636.1"/>
    </source>
</evidence>
<keyword evidence="1" id="KW-0812">Transmembrane</keyword>
<protein>
    <submittedName>
        <fullName evidence="3">Antibiotic biosynthesis monooxygenase</fullName>
    </submittedName>
</protein>
<accession>A0A6C1B1Y1</accession>
<dbReference type="InterPro" id="IPR007138">
    <property type="entry name" value="ABM_dom"/>
</dbReference>
<evidence type="ECO:0000256" key="1">
    <source>
        <dbReference type="SAM" id="Phobius"/>
    </source>
</evidence>
<dbReference type="GO" id="GO:0004497">
    <property type="term" value="F:monooxygenase activity"/>
    <property type="evidence" value="ECO:0007669"/>
    <property type="project" value="UniProtKB-KW"/>
</dbReference>
<dbReference type="Gene3D" id="3.30.70.100">
    <property type="match status" value="1"/>
</dbReference>
<reference evidence="3 4" key="1">
    <citation type="submission" date="2020-02" db="EMBL/GenBank/DDBJ databases">
        <title>Nitrogenibacter mangrovi gen. nov., sp. nov. isolated from mangrove sediment, a denitrifying betaproteobacterium.</title>
        <authorList>
            <person name="Liao H."/>
            <person name="Tian Y."/>
        </authorList>
    </citation>
    <scope>NUCLEOTIDE SEQUENCE [LARGE SCALE GENOMIC DNA]</scope>
    <source>
        <strain evidence="3 4">M9-3-2</strain>
    </source>
</reference>
<dbReference type="InterPro" id="IPR011008">
    <property type="entry name" value="Dimeric_a/b-barrel"/>
</dbReference>
<dbReference type="RefSeq" id="WP_173764799.1">
    <property type="nucleotide sequence ID" value="NZ_CP048836.1"/>
</dbReference>
<dbReference type="Pfam" id="PF03992">
    <property type="entry name" value="ABM"/>
    <property type="match status" value="1"/>
</dbReference>
<dbReference type="PROSITE" id="PS51725">
    <property type="entry name" value="ABM"/>
    <property type="match status" value="1"/>
</dbReference>
<evidence type="ECO:0000313" key="4">
    <source>
        <dbReference type="Proteomes" id="UP000501991"/>
    </source>
</evidence>
<keyword evidence="3" id="KW-0503">Monooxygenase</keyword>
<dbReference type="EMBL" id="CP048836">
    <property type="protein sequence ID" value="QID17636.1"/>
    <property type="molecule type" value="Genomic_DNA"/>
</dbReference>
<keyword evidence="1" id="KW-0472">Membrane</keyword>
<feature type="domain" description="ABM" evidence="2">
    <location>
        <begin position="5"/>
        <end position="93"/>
    </location>
</feature>
<proteinExistence type="predicted"/>
<dbReference type="PANTHER" id="PTHR40057:SF1">
    <property type="entry name" value="SLR1162 PROTEIN"/>
    <property type="match status" value="1"/>
</dbReference>
<dbReference type="KEGG" id="azq:G3580_08245"/>
<name>A0A6C1B1Y1_9RHOO</name>
<dbReference type="AlphaFoldDB" id="A0A6C1B1Y1"/>
<dbReference type="SUPFAM" id="SSF54909">
    <property type="entry name" value="Dimeric alpha+beta barrel"/>
    <property type="match status" value="1"/>
</dbReference>
<sequence length="182" mass="20399">MSTPVVRVAHRRARAGCVDAYEAVLRGMFQAASGFPGFLGADLVPPLKPGDEHRVTMKFASEPDLARWDASDERVRWHEAMAPLTEGPPEYHLLSGLEAWFVPPPLPVTQPPSRARMTLVTWLGIFPTVSLFLWFVAPHLAALPFLPRTALLTALIVITMTYVVMPRLVRWLKPFLHPDRSQ</sequence>
<evidence type="ECO:0000259" key="2">
    <source>
        <dbReference type="PROSITE" id="PS51725"/>
    </source>
</evidence>
<feature type="transmembrane region" description="Helical" evidence="1">
    <location>
        <begin position="149"/>
        <end position="169"/>
    </location>
</feature>
<keyword evidence="3" id="KW-0560">Oxidoreductase</keyword>
<dbReference type="InterPro" id="IPR038762">
    <property type="entry name" value="ABM_predict"/>
</dbReference>
<keyword evidence="4" id="KW-1185">Reference proteome</keyword>
<feature type="transmembrane region" description="Helical" evidence="1">
    <location>
        <begin position="119"/>
        <end position="137"/>
    </location>
</feature>